<protein>
    <recommendedName>
        <fullName evidence="2">Glycosyl transferase family 1 domain-containing protein</fullName>
    </recommendedName>
</protein>
<dbReference type="CDD" id="cd03801">
    <property type="entry name" value="GT4_PimA-like"/>
    <property type="match status" value="1"/>
</dbReference>
<dbReference type="PANTHER" id="PTHR45947">
    <property type="entry name" value="SULFOQUINOVOSYL TRANSFERASE SQD2"/>
    <property type="match status" value="1"/>
</dbReference>
<evidence type="ECO:0008006" key="2">
    <source>
        <dbReference type="Google" id="ProtNLM"/>
    </source>
</evidence>
<gene>
    <name evidence="1" type="ORF">S01H1_53075</name>
</gene>
<dbReference type="Gene3D" id="3.40.50.2000">
    <property type="entry name" value="Glycogen Phosphorylase B"/>
    <property type="match status" value="2"/>
</dbReference>
<comment type="caution">
    <text evidence="1">The sequence shown here is derived from an EMBL/GenBank/DDBJ whole genome shotgun (WGS) entry which is preliminary data.</text>
</comment>
<dbReference type="InterPro" id="IPR050194">
    <property type="entry name" value="Glycosyltransferase_grp1"/>
</dbReference>
<feature type="non-terminal residue" evidence="1">
    <location>
        <position position="1"/>
    </location>
</feature>
<dbReference type="GO" id="GO:0016757">
    <property type="term" value="F:glycosyltransferase activity"/>
    <property type="evidence" value="ECO:0007669"/>
    <property type="project" value="TreeGrafter"/>
</dbReference>
<dbReference type="PANTHER" id="PTHR45947:SF3">
    <property type="entry name" value="SULFOQUINOVOSYL TRANSFERASE SQD2"/>
    <property type="match status" value="1"/>
</dbReference>
<dbReference type="EMBL" id="BARS01034351">
    <property type="protein sequence ID" value="GAG21253.1"/>
    <property type="molecule type" value="Genomic_DNA"/>
</dbReference>
<organism evidence="1">
    <name type="scientific">marine sediment metagenome</name>
    <dbReference type="NCBI Taxonomy" id="412755"/>
    <lineage>
        <taxon>unclassified sequences</taxon>
        <taxon>metagenomes</taxon>
        <taxon>ecological metagenomes</taxon>
    </lineage>
</organism>
<accession>X0W9H8</accession>
<sequence>TILYHLNIPYVVDYDDAVFHRYNMHPRAVVRFLLGGKIDAVMRHAALVIVGNEYLGNYARGAGAKQVAYIPSVIDLDRYQVMPQPENPVFTIGWIGTPATEKYLHLIHRALSEVCKNGTARLILVGSSHTELPGVPMEVHAWSEETEVAEIQGFHVGIMPMPDSAWAQGKCGYKLIQCMACARPVIASPVGVAQGIIEDSKNGFLAAATADWVKAFCVLREDRRLREGMGKAGRAKVERHYSLQIAAPMLLSLLRSI</sequence>
<dbReference type="Pfam" id="PF13692">
    <property type="entry name" value="Glyco_trans_1_4"/>
    <property type="match status" value="1"/>
</dbReference>
<dbReference type="SUPFAM" id="SSF53756">
    <property type="entry name" value="UDP-Glycosyltransferase/glycogen phosphorylase"/>
    <property type="match status" value="1"/>
</dbReference>
<proteinExistence type="predicted"/>
<reference evidence="1" key="1">
    <citation type="journal article" date="2014" name="Front. Microbiol.">
        <title>High frequency of phylogenetically diverse reductive dehalogenase-homologous genes in deep subseafloor sedimentary metagenomes.</title>
        <authorList>
            <person name="Kawai M."/>
            <person name="Futagami T."/>
            <person name="Toyoda A."/>
            <person name="Takaki Y."/>
            <person name="Nishi S."/>
            <person name="Hori S."/>
            <person name="Arai W."/>
            <person name="Tsubouchi T."/>
            <person name="Morono Y."/>
            <person name="Uchiyama I."/>
            <person name="Ito T."/>
            <person name="Fujiyama A."/>
            <person name="Inagaki F."/>
            <person name="Takami H."/>
        </authorList>
    </citation>
    <scope>NUCLEOTIDE SEQUENCE</scope>
    <source>
        <strain evidence="1">Expedition CK06-06</strain>
    </source>
</reference>
<evidence type="ECO:0000313" key="1">
    <source>
        <dbReference type="EMBL" id="GAG21253.1"/>
    </source>
</evidence>
<name>X0W9H8_9ZZZZ</name>
<dbReference type="AlphaFoldDB" id="X0W9H8"/>